<keyword evidence="1" id="KW-1133">Transmembrane helix</keyword>
<name>A0ABQ7FS98_9ACTN</name>
<proteinExistence type="predicted"/>
<evidence type="ECO:0000256" key="1">
    <source>
        <dbReference type="SAM" id="Phobius"/>
    </source>
</evidence>
<feature type="transmembrane region" description="Helical" evidence="1">
    <location>
        <begin position="20"/>
        <end position="41"/>
    </location>
</feature>
<dbReference type="Proteomes" id="UP000621266">
    <property type="component" value="Unassembled WGS sequence"/>
</dbReference>
<evidence type="ECO:0000313" key="2">
    <source>
        <dbReference type="EMBL" id="KAF4410498.1"/>
    </source>
</evidence>
<feature type="transmembrane region" description="Helical" evidence="1">
    <location>
        <begin position="140"/>
        <end position="160"/>
    </location>
</feature>
<keyword evidence="1" id="KW-0472">Membrane</keyword>
<gene>
    <name evidence="2" type="ORF">GCU69_03655</name>
</gene>
<feature type="transmembrane region" description="Helical" evidence="1">
    <location>
        <begin position="53"/>
        <end position="79"/>
    </location>
</feature>
<organism evidence="2 3">
    <name type="scientific">Streptomyces lycii</name>
    <dbReference type="NCBI Taxonomy" id="2654337"/>
    <lineage>
        <taxon>Bacteria</taxon>
        <taxon>Bacillati</taxon>
        <taxon>Actinomycetota</taxon>
        <taxon>Actinomycetes</taxon>
        <taxon>Kitasatosporales</taxon>
        <taxon>Streptomycetaceae</taxon>
        <taxon>Streptomyces</taxon>
    </lineage>
</organism>
<protein>
    <recommendedName>
        <fullName evidence="4">Lipoprotein</fullName>
    </recommendedName>
</protein>
<reference evidence="2 3" key="1">
    <citation type="submission" date="2019-10" db="EMBL/GenBank/DDBJ databases">
        <title>Streptomyces tenebrisbrunneis sp.nov., an endogenous actinomycete isolated from of Lycium ruthenicum.</title>
        <authorList>
            <person name="Ma L."/>
        </authorList>
    </citation>
    <scope>NUCLEOTIDE SEQUENCE [LARGE SCALE GENOMIC DNA]</scope>
    <source>
        <strain evidence="2 3">TRM 66187</strain>
    </source>
</reference>
<keyword evidence="1" id="KW-0812">Transmembrane</keyword>
<dbReference type="RefSeq" id="WP_156205109.1">
    <property type="nucleotide sequence ID" value="NZ_WHPN01000072.1"/>
</dbReference>
<dbReference type="EMBL" id="WHPN01000072">
    <property type="protein sequence ID" value="KAF4410498.1"/>
    <property type="molecule type" value="Genomic_DNA"/>
</dbReference>
<accession>A0ABQ7FS98</accession>
<sequence>MGDPADLRRHLVRRAFRARYGASPAHLLLLLASFALTLYAGTRLLDGSRPVAVLLWFAGAAVLHDLVLVPLCSAADRVLHALLPASRGRAPAATDAVRVLNHIRVPALLSGLLLLVWWPLVLGPPAGYEGSTGLGGEVFAGRWLLITAGLFAASAVWLLLGVLRRGARRVPAPGPETADR</sequence>
<feature type="transmembrane region" description="Helical" evidence="1">
    <location>
        <begin position="99"/>
        <end position="120"/>
    </location>
</feature>
<evidence type="ECO:0000313" key="3">
    <source>
        <dbReference type="Proteomes" id="UP000621266"/>
    </source>
</evidence>
<comment type="caution">
    <text evidence="2">The sequence shown here is derived from an EMBL/GenBank/DDBJ whole genome shotgun (WGS) entry which is preliminary data.</text>
</comment>
<evidence type="ECO:0008006" key="4">
    <source>
        <dbReference type="Google" id="ProtNLM"/>
    </source>
</evidence>
<keyword evidence="3" id="KW-1185">Reference proteome</keyword>